<reference evidence="3 4" key="1">
    <citation type="journal article" date="2009" name="Science">
        <title>Green evolution and dynamic adaptations revealed by genomes of the marine picoeukaryotes Micromonas.</title>
        <authorList>
            <person name="Worden A.Z."/>
            <person name="Lee J.H."/>
            <person name="Mock T."/>
            <person name="Rouze P."/>
            <person name="Simmons M.P."/>
            <person name="Aerts A.L."/>
            <person name="Allen A.E."/>
            <person name="Cuvelier M.L."/>
            <person name="Derelle E."/>
            <person name="Everett M.V."/>
            <person name="Foulon E."/>
            <person name="Grimwood J."/>
            <person name="Gundlach H."/>
            <person name="Henrissat B."/>
            <person name="Napoli C."/>
            <person name="McDonald S.M."/>
            <person name="Parker M.S."/>
            <person name="Rombauts S."/>
            <person name="Salamov A."/>
            <person name="Von Dassow P."/>
            <person name="Badger J.H."/>
            <person name="Coutinho P.M."/>
            <person name="Demir E."/>
            <person name="Dubchak I."/>
            <person name="Gentemann C."/>
            <person name="Eikrem W."/>
            <person name="Gready J.E."/>
            <person name="John U."/>
            <person name="Lanier W."/>
            <person name="Lindquist E.A."/>
            <person name="Lucas S."/>
            <person name="Mayer K.F."/>
            <person name="Moreau H."/>
            <person name="Not F."/>
            <person name="Otillar R."/>
            <person name="Panaud O."/>
            <person name="Pangilinan J."/>
            <person name="Paulsen I."/>
            <person name="Piegu B."/>
            <person name="Poliakov A."/>
            <person name="Robbens S."/>
            <person name="Schmutz J."/>
            <person name="Toulza E."/>
            <person name="Wyss T."/>
            <person name="Zelensky A."/>
            <person name="Zhou K."/>
            <person name="Armbrust E.V."/>
            <person name="Bhattacharya D."/>
            <person name="Goodenough U.W."/>
            <person name="Van de Peer Y."/>
            <person name="Grigoriev I.V."/>
        </authorList>
    </citation>
    <scope>NUCLEOTIDE SEQUENCE [LARGE SCALE GENOMIC DNA]</scope>
    <source>
        <strain evidence="3 4">CCMP1545</strain>
    </source>
</reference>
<gene>
    <name evidence="3" type="ORF">MICPUCDRAFT_50079</name>
</gene>
<organism evidence="4">
    <name type="scientific">Micromonas pusilla (strain CCMP1545)</name>
    <name type="common">Picoplanktonic green alga</name>
    <dbReference type="NCBI Taxonomy" id="564608"/>
    <lineage>
        <taxon>Eukaryota</taxon>
        <taxon>Viridiplantae</taxon>
        <taxon>Chlorophyta</taxon>
        <taxon>Mamiellophyceae</taxon>
        <taxon>Mamiellales</taxon>
        <taxon>Mamiellaceae</taxon>
        <taxon>Micromonas</taxon>
    </lineage>
</organism>
<dbReference type="GeneID" id="9680454"/>
<feature type="transmembrane region" description="Helical" evidence="2">
    <location>
        <begin position="254"/>
        <end position="279"/>
    </location>
</feature>
<evidence type="ECO:0000256" key="2">
    <source>
        <dbReference type="SAM" id="Phobius"/>
    </source>
</evidence>
<protein>
    <submittedName>
        <fullName evidence="3">Predicted protein</fullName>
    </submittedName>
</protein>
<keyword evidence="4" id="KW-1185">Reference proteome</keyword>
<feature type="compositionally biased region" description="Low complexity" evidence="1">
    <location>
        <begin position="130"/>
        <end position="147"/>
    </location>
</feature>
<feature type="compositionally biased region" description="Low complexity" evidence="1">
    <location>
        <begin position="25"/>
        <end position="37"/>
    </location>
</feature>
<accession>C1MH78</accession>
<keyword evidence="2" id="KW-1133">Transmembrane helix</keyword>
<feature type="compositionally biased region" description="Basic and acidic residues" evidence="1">
    <location>
        <begin position="238"/>
        <end position="247"/>
    </location>
</feature>
<dbReference type="EMBL" id="GG663735">
    <property type="protein sequence ID" value="EEH60157.1"/>
    <property type="molecule type" value="Genomic_DNA"/>
</dbReference>
<feature type="region of interest" description="Disordered" evidence="1">
    <location>
        <begin position="1"/>
        <end position="247"/>
    </location>
</feature>
<dbReference type="Proteomes" id="UP000001876">
    <property type="component" value="Unassembled WGS sequence"/>
</dbReference>
<dbReference type="AlphaFoldDB" id="C1MH78"/>
<dbReference type="OrthoDB" id="515160at2759"/>
<evidence type="ECO:0000256" key="1">
    <source>
        <dbReference type="SAM" id="MobiDB-lite"/>
    </source>
</evidence>
<keyword evidence="2" id="KW-0472">Membrane</keyword>
<name>C1MH78_MICPC</name>
<dbReference type="STRING" id="564608.C1MH78"/>
<sequence length="289" mass="28303">MASTAAAATGAARAAAAKGRGRRAGGVVAVVSRSGSTKRGAARFATRAAKDDDDGASAPAQTGPIDGVTGSAQEQAGGYLSQTRKRSPKPLPSSFGEGKVAGGKREGFQDPFEKDKSAATPAVASPFDMPAEAAKTPDAAPATPASPFGAPTPAAGKPASPFGAPTPAAGKPASPFGAAAPAKPASPFGAAAPAKPPAAGGSPFADAGVPKAGSPFAQSTAANPFGDAAPKKSAPAPAKEEDTRSAWEKLPKPAMAQVVIVLSFTTIISLMIATFWVVVQLGGVSFNDS</sequence>
<feature type="compositionally biased region" description="Low complexity" evidence="1">
    <location>
        <begin position="167"/>
        <end position="205"/>
    </location>
</feature>
<dbReference type="RefSeq" id="XP_003054905.1">
    <property type="nucleotide sequence ID" value="XM_003054859.1"/>
</dbReference>
<feature type="compositionally biased region" description="Basic and acidic residues" evidence="1">
    <location>
        <begin position="103"/>
        <end position="117"/>
    </location>
</feature>
<proteinExistence type="predicted"/>
<dbReference type="KEGG" id="mpp:MICPUCDRAFT_50079"/>
<evidence type="ECO:0000313" key="3">
    <source>
        <dbReference type="EMBL" id="EEH60157.1"/>
    </source>
</evidence>
<dbReference type="eggNOG" id="ENOG502SC2K">
    <property type="taxonomic scope" value="Eukaryota"/>
</dbReference>
<dbReference type="OMA" id="ARASKKW"/>
<evidence type="ECO:0000313" key="4">
    <source>
        <dbReference type="Proteomes" id="UP000001876"/>
    </source>
</evidence>
<keyword evidence="2" id="KW-0812">Transmembrane</keyword>
<feature type="compositionally biased region" description="Low complexity" evidence="1">
    <location>
        <begin position="1"/>
        <end position="18"/>
    </location>
</feature>